<name>A0A933NY66_9HYPH</name>
<dbReference type="Gene3D" id="1.10.10.60">
    <property type="entry name" value="Homeodomain-like"/>
    <property type="match status" value="1"/>
</dbReference>
<organism evidence="8 9">
    <name type="scientific">Devosia nanyangense</name>
    <dbReference type="NCBI Taxonomy" id="1228055"/>
    <lineage>
        <taxon>Bacteria</taxon>
        <taxon>Pseudomonadati</taxon>
        <taxon>Pseudomonadota</taxon>
        <taxon>Alphaproteobacteria</taxon>
        <taxon>Hyphomicrobiales</taxon>
        <taxon>Devosiaceae</taxon>
        <taxon>Devosia</taxon>
    </lineage>
</organism>
<dbReference type="SUPFAM" id="SSF48498">
    <property type="entry name" value="Tetracyclin repressor-like, C-terminal domain"/>
    <property type="match status" value="1"/>
</dbReference>
<comment type="caution">
    <text evidence="8">The sequence shown here is derived from an EMBL/GenBank/DDBJ whole genome shotgun (WGS) entry which is preliminary data.</text>
</comment>
<dbReference type="GO" id="GO:0046677">
    <property type="term" value="P:response to antibiotic"/>
    <property type="evidence" value="ECO:0007669"/>
    <property type="project" value="InterPro"/>
</dbReference>
<dbReference type="Pfam" id="PF00440">
    <property type="entry name" value="TetR_N"/>
    <property type="match status" value="1"/>
</dbReference>
<evidence type="ECO:0000256" key="3">
    <source>
        <dbReference type="ARBA" id="ARBA00023015"/>
    </source>
</evidence>
<evidence type="ECO:0000256" key="6">
    <source>
        <dbReference type="PROSITE-ProRule" id="PRU00335"/>
    </source>
</evidence>
<dbReference type="PRINTS" id="PR00455">
    <property type="entry name" value="HTHTETR"/>
</dbReference>
<keyword evidence="4 6" id="KW-0238">DNA-binding</keyword>
<dbReference type="PROSITE" id="PS01081">
    <property type="entry name" value="HTH_TETR_1"/>
    <property type="match status" value="1"/>
</dbReference>
<evidence type="ECO:0000256" key="4">
    <source>
        <dbReference type="ARBA" id="ARBA00023125"/>
    </source>
</evidence>
<dbReference type="GO" id="GO:0000976">
    <property type="term" value="F:transcription cis-regulatory region binding"/>
    <property type="evidence" value="ECO:0007669"/>
    <property type="project" value="TreeGrafter"/>
</dbReference>
<dbReference type="InterPro" id="IPR001647">
    <property type="entry name" value="HTH_TetR"/>
</dbReference>
<dbReference type="InterPro" id="IPR050109">
    <property type="entry name" value="HTH-type_TetR-like_transc_reg"/>
</dbReference>
<accession>A0A933NY66</accession>
<dbReference type="Proteomes" id="UP000782610">
    <property type="component" value="Unassembled WGS sequence"/>
</dbReference>
<evidence type="ECO:0000313" key="9">
    <source>
        <dbReference type="Proteomes" id="UP000782610"/>
    </source>
</evidence>
<protein>
    <submittedName>
        <fullName evidence="8">TetR/AcrR family transcriptional regulator C-terminal domain-containing protein</fullName>
    </submittedName>
</protein>
<keyword evidence="5" id="KW-0804">Transcription</keyword>
<dbReference type="Gene3D" id="1.10.357.10">
    <property type="entry name" value="Tetracycline Repressor, domain 2"/>
    <property type="match status" value="1"/>
</dbReference>
<comment type="function">
    <text evidence="1">TetR is the repressor of the tetracycline resistance element; its N-terminal region forms a helix-turn-helix structure and binds DNA. Binding of tetracycline to TetR reduces the repressor affinity for the tetracycline resistance gene (tetA) promoter operator sites.</text>
</comment>
<evidence type="ECO:0000256" key="2">
    <source>
        <dbReference type="ARBA" id="ARBA00022491"/>
    </source>
</evidence>
<keyword evidence="2" id="KW-0678">Repressor</keyword>
<dbReference type="GO" id="GO:0045892">
    <property type="term" value="P:negative regulation of DNA-templated transcription"/>
    <property type="evidence" value="ECO:0007669"/>
    <property type="project" value="InterPro"/>
</dbReference>
<dbReference type="EMBL" id="JACRAF010000061">
    <property type="protein sequence ID" value="MBI4923659.1"/>
    <property type="molecule type" value="Genomic_DNA"/>
</dbReference>
<dbReference type="InterPro" id="IPR009057">
    <property type="entry name" value="Homeodomain-like_sf"/>
</dbReference>
<dbReference type="PRINTS" id="PR00400">
    <property type="entry name" value="TETREPRESSOR"/>
</dbReference>
<dbReference type="InterPro" id="IPR003012">
    <property type="entry name" value="Tet_transcr_reg_TetR"/>
</dbReference>
<dbReference type="InterPro" id="IPR004111">
    <property type="entry name" value="Repressor_TetR_C"/>
</dbReference>
<gene>
    <name evidence="8" type="ORF">HY834_18120</name>
</gene>
<evidence type="ECO:0000256" key="1">
    <source>
        <dbReference type="ARBA" id="ARBA00002856"/>
    </source>
</evidence>
<keyword evidence="3" id="KW-0805">Transcription regulation</keyword>
<dbReference type="PANTHER" id="PTHR30055">
    <property type="entry name" value="HTH-TYPE TRANSCRIPTIONAL REGULATOR RUTR"/>
    <property type="match status" value="1"/>
</dbReference>
<dbReference type="InterPro" id="IPR036271">
    <property type="entry name" value="Tet_transcr_reg_TetR-rel_C_sf"/>
</dbReference>
<evidence type="ECO:0000313" key="8">
    <source>
        <dbReference type="EMBL" id="MBI4923659.1"/>
    </source>
</evidence>
<sequence>MAVTRDDVIQTAIQLLQEVGLDGLTLRRLATELGISAPTLYWHVRDKRELLDLMAEAMVRDARASEPPFPTGLEWWEKIAEGMRRQYRALLAYRDGARVVAGNRPTEASLPMIEHFLGIWVEAGFSPGEALATILTFGDFVAGSALEYQSEMERRREQPPERLREAWKHMEPYPTLHAAAVGKSKLVDRSSFEHGLGLMIAGLRVRHAELMAEKQEAAQQARPPVTSSVN</sequence>
<reference evidence="8" key="1">
    <citation type="submission" date="2020-07" db="EMBL/GenBank/DDBJ databases">
        <title>Huge and variable diversity of episymbiotic CPR bacteria and DPANN archaea in groundwater ecosystems.</title>
        <authorList>
            <person name="He C.Y."/>
            <person name="Keren R."/>
            <person name="Whittaker M."/>
            <person name="Farag I.F."/>
            <person name="Doudna J."/>
            <person name="Cate J.H.D."/>
            <person name="Banfield J.F."/>
        </authorList>
    </citation>
    <scope>NUCLEOTIDE SEQUENCE</scope>
    <source>
        <strain evidence="8">NC_groundwater_1586_Pr3_B-0.1um_66_15</strain>
    </source>
</reference>
<dbReference type="AlphaFoldDB" id="A0A933NY66"/>
<feature type="domain" description="HTH tetR-type" evidence="7">
    <location>
        <begin position="2"/>
        <end position="62"/>
    </location>
</feature>
<dbReference type="PROSITE" id="PS50977">
    <property type="entry name" value="HTH_TETR_2"/>
    <property type="match status" value="1"/>
</dbReference>
<dbReference type="SUPFAM" id="SSF46689">
    <property type="entry name" value="Homeodomain-like"/>
    <property type="match status" value="1"/>
</dbReference>
<dbReference type="GO" id="GO:0003700">
    <property type="term" value="F:DNA-binding transcription factor activity"/>
    <property type="evidence" value="ECO:0007669"/>
    <property type="project" value="TreeGrafter"/>
</dbReference>
<evidence type="ECO:0000259" key="7">
    <source>
        <dbReference type="PROSITE" id="PS50977"/>
    </source>
</evidence>
<dbReference type="Pfam" id="PF02909">
    <property type="entry name" value="TetR_C_1"/>
    <property type="match status" value="1"/>
</dbReference>
<proteinExistence type="predicted"/>
<dbReference type="PANTHER" id="PTHR30055:SF151">
    <property type="entry name" value="TRANSCRIPTIONAL REGULATORY PROTEIN"/>
    <property type="match status" value="1"/>
</dbReference>
<dbReference type="InterPro" id="IPR023772">
    <property type="entry name" value="DNA-bd_HTH_TetR-type_CS"/>
</dbReference>
<evidence type="ECO:0000256" key="5">
    <source>
        <dbReference type="ARBA" id="ARBA00023163"/>
    </source>
</evidence>
<feature type="DNA-binding region" description="H-T-H motif" evidence="6">
    <location>
        <begin position="25"/>
        <end position="44"/>
    </location>
</feature>